<dbReference type="PROSITE" id="PS51352">
    <property type="entry name" value="THIOREDOXIN_2"/>
    <property type="match status" value="1"/>
</dbReference>
<dbReference type="SUPFAM" id="SSF52833">
    <property type="entry name" value="Thioredoxin-like"/>
    <property type="match status" value="1"/>
</dbReference>
<dbReference type="PANTHER" id="PTHR42852">
    <property type="entry name" value="THIOL:DISULFIDE INTERCHANGE PROTEIN DSBE"/>
    <property type="match status" value="1"/>
</dbReference>
<dbReference type="Proteomes" id="UP000291933">
    <property type="component" value="Unassembled WGS sequence"/>
</dbReference>
<dbReference type="RefSeq" id="WP_131170800.1">
    <property type="nucleotide sequence ID" value="NZ_FXTL01000001.1"/>
</dbReference>
<dbReference type="EMBL" id="SDMR01000001">
    <property type="protein sequence ID" value="TBT96389.1"/>
    <property type="molecule type" value="Genomic_DNA"/>
</dbReference>
<gene>
    <name evidence="7" type="ORF">ET996_01685</name>
</gene>
<sequence length="166" mass="17046">MLALGLTGCGASGVNEASLTRVEPAQRVAAPHITGKTLTGTDFDSATLRGVIVYNVWGSWCAPCRKEAPALAAAAKATAGRATFVGINTRDTGTAQALALVRETGTTYESVFDPDGRLLLLFPSLPPSAIPTTIVVDPQGRIAARILGETTQATLVGLVEDAAAGR</sequence>
<protein>
    <submittedName>
        <fullName evidence="7">TlpA family protein disulfide reductase</fullName>
    </submittedName>
</protein>
<dbReference type="OrthoDB" id="9796554at2"/>
<evidence type="ECO:0000256" key="3">
    <source>
        <dbReference type="ARBA" id="ARBA00022968"/>
    </source>
</evidence>
<dbReference type="InterPro" id="IPR036249">
    <property type="entry name" value="Thioredoxin-like_sf"/>
</dbReference>
<dbReference type="Pfam" id="PF00578">
    <property type="entry name" value="AhpC-TSA"/>
    <property type="match status" value="1"/>
</dbReference>
<organism evidence="7 8">
    <name type="scientific">Propioniciclava tarda</name>
    <dbReference type="NCBI Taxonomy" id="433330"/>
    <lineage>
        <taxon>Bacteria</taxon>
        <taxon>Bacillati</taxon>
        <taxon>Actinomycetota</taxon>
        <taxon>Actinomycetes</taxon>
        <taxon>Propionibacteriales</taxon>
        <taxon>Propionibacteriaceae</taxon>
        <taxon>Propioniciclava</taxon>
    </lineage>
</organism>
<feature type="domain" description="Thioredoxin" evidence="6">
    <location>
        <begin position="19"/>
        <end position="164"/>
    </location>
</feature>
<dbReference type="InterPro" id="IPR000866">
    <property type="entry name" value="AhpC/TSA"/>
</dbReference>
<dbReference type="InterPro" id="IPR013766">
    <property type="entry name" value="Thioredoxin_domain"/>
</dbReference>
<keyword evidence="8" id="KW-1185">Reference proteome</keyword>
<keyword evidence="2" id="KW-0201">Cytochrome c-type biogenesis</keyword>
<keyword evidence="3" id="KW-0812">Transmembrane</keyword>
<evidence type="ECO:0000256" key="5">
    <source>
        <dbReference type="ARBA" id="ARBA00023284"/>
    </source>
</evidence>
<evidence type="ECO:0000313" key="7">
    <source>
        <dbReference type="EMBL" id="TBT96389.1"/>
    </source>
</evidence>
<proteinExistence type="predicted"/>
<keyword evidence="3" id="KW-0735">Signal-anchor</keyword>
<dbReference type="PANTHER" id="PTHR42852:SF6">
    <property type="entry name" value="THIOL:DISULFIDE INTERCHANGE PROTEIN DSBE"/>
    <property type="match status" value="1"/>
</dbReference>
<comment type="subcellular location">
    <subcellularLocation>
        <location evidence="1">Cell envelope</location>
    </subcellularLocation>
</comment>
<evidence type="ECO:0000256" key="4">
    <source>
        <dbReference type="ARBA" id="ARBA00023157"/>
    </source>
</evidence>
<name>A0A4Q9KR25_PROTD</name>
<dbReference type="InterPro" id="IPR050553">
    <property type="entry name" value="Thioredoxin_ResA/DsbE_sf"/>
</dbReference>
<dbReference type="CDD" id="cd02966">
    <property type="entry name" value="TlpA_like_family"/>
    <property type="match status" value="1"/>
</dbReference>
<evidence type="ECO:0000259" key="6">
    <source>
        <dbReference type="PROSITE" id="PS51352"/>
    </source>
</evidence>
<dbReference type="AlphaFoldDB" id="A0A4Q9KR25"/>
<dbReference type="GO" id="GO:0017004">
    <property type="term" value="P:cytochrome complex assembly"/>
    <property type="evidence" value="ECO:0007669"/>
    <property type="project" value="UniProtKB-KW"/>
</dbReference>
<comment type="caution">
    <text evidence="7">The sequence shown here is derived from an EMBL/GenBank/DDBJ whole genome shotgun (WGS) entry which is preliminary data.</text>
</comment>
<evidence type="ECO:0000256" key="2">
    <source>
        <dbReference type="ARBA" id="ARBA00022748"/>
    </source>
</evidence>
<dbReference type="GO" id="GO:0016209">
    <property type="term" value="F:antioxidant activity"/>
    <property type="evidence" value="ECO:0007669"/>
    <property type="project" value="InterPro"/>
</dbReference>
<accession>A0A4Q9KR25</accession>
<evidence type="ECO:0000313" key="8">
    <source>
        <dbReference type="Proteomes" id="UP000291933"/>
    </source>
</evidence>
<keyword evidence="4" id="KW-1015">Disulfide bond</keyword>
<dbReference type="GO" id="GO:0016491">
    <property type="term" value="F:oxidoreductase activity"/>
    <property type="evidence" value="ECO:0007669"/>
    <property type="project" value="InterPro"/>
</dbReference>
<reference evidence="7 8" key="1">
    <citation type="submission" date="2019-01" db="EMBL/GenBank/DDBJ databases">
        <title>Lactibacter flavus gen. nov., sp. nov., a novel bacterium of the family Propionibacteriaceae isolated from raw milk and dairy products.</title>
        <authorList>
            <person name="Huptas C."/>
            <person name="Wenning M."/>
            <person name="Breitenwieser F."/>
            <person name="Doll E."/>
            <person name="Von Neubeck M."/>
            <person name="Busse H.-J."/>
            <person name="Scherer S."/>
        </authorList>
    </citation>
    <scope>NUCLEOTIDE SEQUENCE [LARGE SCALE GENOMIC DNA]</scope>
    <source>
        <strain evidence="7 8">DSM 22130</strain>
    </source>
</reference>
<keyword evidence="5" id="KW-0676">Redox-active center</keyword>
<dbReference type="Gene3D" id="3.40.30.10">
    <property type="entry name" value="Glutaredoxin"/>
    <property type="match status" value="1"/>
</dbReference>
<dbReference type="GO" id="GO:0030313">
    <property type="term" value="C:cell envelope"/>
    <property type="evidence" value="ECO:0007669"/>
    <property type="project" value="UniProtKB-SubCell"/>
</dbReference>
<evidence type="ECO:0000256" key="1">
    <source>
        <dbReference type="ARBA" id="ARBA00004196"/>
    </source>
</evidence>